<dbReference type="InterPro" id="IPR000835">
    <property type="entry name" value="HTH_MarR-typ"/>
</dbReference>
<dbReference type="PANTHER" id="PTHR43877">
    <property type="entry name" value="AMINOALKYLPHOSPHONATE N-ACETYLTRANSFERASE-RELATED-RELATED"/>
    <property type="match status" value="1"/>
</dbReference>
<feature type="domain" description="HTH marR-type" evidence="3">
    <location>
        <begin position="9"/>
        <end position="152"/>
    </location>
</feature>
<evidence type="ECO:0000259" key="3">
    <source>
        <dbReference type="PROSITE" id="PS50995"/>
    </source>
</evidence>
<protein>
    <submittedName>
        <fullName evidence="5">GNAT family N-acetyltransferase</fullName>
    </submittedName>
</protein>
<gene>
    <name evidence="5" type="ORF">DXZ20_12725</name>
</gene>
<dbReference type="GO" id="GO:0016747">
    <property type="term" value="F:acyltransferase activity, transferring groups other than amino-acyl groups"/>
    <property type="evidence" value="ECO:0007669"/>
    <property type="project" value="InterPro"/>
</dbReference>
<dbReference type="CDD" id="cd04301">
    <property type="entry name" value="NAT_SF"/>
    <property type="match status" value="1"/>
</dbReference>
<dbReference type="PANTHER" id="PTHR43877:SF2">
    <property type="entry name" value="AMINOALKYLPHOSPHONATE N-ACETYLTRANSFERASE-RELATED"/>
    <property type="match status" value="1"/>
</dbReference>
<keyword evidence="6" id="KW-1185">Reference proteome</keyword>
<dbReference type="InterPro" id="IPR036390">
    <property type="entry name" value="WH_DNA-bd_sf"/>
</dbReference>
<dbReference type="Pfam" id="PF12802">
    <property type="entry name" value="MarR_2"/>
    <property type="match status" value="1"/>
</dbReference>
<dbReference type="InterPro" id="IPR050832">
    <property type="entry name" value="Bact_Acetyltransf"/>
</dbReference>
<name>A0A6M0RJX9_9CYAN</name>
<keyword evidence="1 5" id="KW-0808">Transferase</keyword>
<organism evidence="5 6">
    <name type="scientific">Adonisia turfae CCMR0081</name>
    <dbReference type="NCBI Taxonomy" id="2292702"/>
    <lineage>
        <taxon>Bacteria</taxon>
        <taxon>Bacillati</taxon>
        <taxon>Cyanobacteriota</taxon>
        <taxon>Adonisia</taxon>
        <taxon>Adonisia turfae</taxon>
    </lineage>
</organism>
<evidence type="ECO:0000259" key="4">
    <source>
        <dbReference type="PROSITE" id="PS51186"/>
    </source>
</evidence>
<dbReference type="Pfam" id="PF00583">
    <property type="entry name" value="Acetyltransf_1"/>
    <property type="match status" value="1"/>
</dbReference>
<evidence type="ECO:0000256" key="1">
    <source>
        <dbReference type="ARBA" id="ARBA00022679"/>
    </source>
</evidence>
<evidence type="ECO:0000313" key="6">
    <source>
        <dbReference type="Proteomes" id="UP000481033"/>
    </source>
</evidence>
<evidence type="ECO:0000313" key="5">
    <source>
        <dbReference type="EMBL" id="NEZ56524.1"/>
    </source>
</evidence>
<dbReference type="SUPFAM" id="SSF46785">
    <property type="entry name" value="Winged helix' DNA-binding domain"/>
    <property type="match status" value="1"/>
</dbReference>
<dbReference type="GO" id="GO:0003700">
    <property type="term" value="F:DNA-binding transcription factor activity"/>
    <property type="evidence" value="ECO:0007669"/>
    <property type="project" value="InterPro"/>
</dbReference>
<keyword evidence="2" id="KW-0012">Acyltransferase</keyword>
<comment type="caution">
    <text evidence="5">The sequence shown here is derived from an EMBL/GenBank/DDBJ whole genome shotgun (WGS) entry which is preliminary data.</text>
</comment>
<dbReference type="Gene3D" id="1.10.10.10">
    <property type="entry name" value="Winged helix-like DNA-binding domain superfamily/Winged helix DNA-binding domain"/>
    <property type="match status" value="1"/>
</dbReference>
<dbReference type="SMART" id="SM00347">
    <property type="entry name" value="HTH_MARR"/>
    <property type="match status" value="1"/>
</dbReference>
<dbReference type="PROSITE" id="PS51186">
    <property type="entry name" value="GNAT"/>
    <property type="match status" value="1"/>
</dbReference>
<dbReference type="InterPro" id="IPR000182">
    <property type="entry name" value="GNAT_dom"/>
</dbReference>
<dbReference type="Gene3D" id="3.40.630.30">
    <property type="match status" value="1"/>
</dbReference>
<feature type="domain" description="N-acetyltransferase" evidence="4">
    <location>
        <begin position="168"/>
        <end position="315"/>
    </location>
</feature>
<dbReference type="Proteomes" id="UP000481033">
    <property type="component" value="Unassembled WGS sequence"/>
</dbReference>
<accession>A0A6M0RJX9</accession>
<reference evidence="5 6" key="1">
    <citation type="journal article" date="2020" name="Microb. Ecol.">
        <title>Ecogenomics of the Marine Benthic Filamentous Cyanobacterium Adonisia.</title>
        <authorList>
            <person name="Walter J.M."/>
            <person name="Coutinho F.H."/>
            <person name="Leomil L."/>
            <person name="Hargreaves P.I."/>
            <person name="Campeao M.E."/>
            <person name="Vieira V.V."/>
            <person name="Silva B.S."/>
            <person name="Fistarol G.O."/>
            <person name="Salomon P.S."/>
            <person name="Sawabe T."/>
            <person name="Mino S."/>
            <person name="Hosokawa M."/>
            <person name="Miyashita H."/>
            <person name="Maruyama F."/>
            <person name="van Verk M.C."/>
            <person name="Dutilh B.E."/>
            <person name="Thompson C.C."/>
            <person name="Thompson F.L."/>
        </authorList>
    </citation>
    <scope>NUCLEOTIDE SEQUENCE [LARGE SCALE GENOMIC DNA]</scope>
    <source>
        <strain evidence="5 6">CCMR0081</strain>
    </source>
</reference>
<dbReference type="EMBL" id="QXHD01000004">
    <property type="protein sequence ID" value="NEZ56524.1"/>
    <property type="molecule type" value="Genomic_DNA"/>
</dbReference>
<dbReference type="SUPFAM" id="SSF55729">
    <property type="entry name" value="Acyl-CoA N-acyltransferases (Nat)"/>
    <property type="match status" value="1"/>
</dbReference>
<dbReference type="AlphaFoldDB" id="A0A6M0RJX9"/>
<evidence type="ECO:0000256" key="2">
    <source>
        <dbReference type="ARBA" id="ARBA00023315"/>
    </source>
</evidence>
<proteinExistence type="predicted"/>
<sequence>MNFYQQVGKMALGSRLRLLGEKLLEDATEVYALYDVDLDPKWFPVFYVLSHQPGASITEIAQTIGHSHPSVSQIVKEMKKKELVITDKSQKDARVTIVRLSETGRQLIPKIDKQYSDVAQAVESLLSETQFNLWKALEEVEFLLDEKNFLVRVRDARKLREQQQIEIIDYRPEFHDDFKQLNYTWIEYYFTVEESDRQYLEHPDQKILAPGGHIYMARYENKIVGTCSLVKIDDTRYELSKMAVAADMQGRGIGWSLGQAAIRKGHELGAKTLYIESNTTLKPAISLYQKLGFQKIVGPASPYERCNIQLELSLEP</sequence>
<dbReference type="InterPro" id="IPR016181">
    <property type="entry name" value="Acyl_CoA_acyltransferase"/>
</dbReference>
<dbReference type="RefSeq" id="WP_163698550.1">
    <property type="nucleotide sequence ID" value="NZ_QXHD01000004.1"/>
</dbReference>
<dbReference type="InterPro" id="IPR036388">
    <property type="entry name" value="WH-like_DNA-bd_sf"/>
</dbReference>
<dbReference type="PROSITE" id="PS50995">
    <property type="entry name" value="HTH_MARR_2"/>
    <property type="match status" value="1"/>
</dbReference>